<dbReference type="GO" id="GO:0110001">
    <property type="term" value="C:toxin-antitoxin complex"/>
    <property type="evidence" value="ECO:0007669"/>
    <property type="project" value="InterPro"/>
</dbReference>
<evidence type="ECO:0000313" key="7">
    <source>
        <dbReference type="Proteomes" id="UP000069205"/>
    </source>
</evidence>
<dbReference type="InterPro" id="IPR008201">
    <property type="entry name" value="HepT-like"/>
</dbReference>
<evidence type="ECO:0000256" key="5">
    <source>
        <dbReference type="ARBA" id="ARBA00022801"/>
    </source>
</evidence>
<sequence>MLTAALTIQECTSGLSHEQYLKQRVVQLAVERGLEILGEAARRVSDSLKAAHPEIPWQAIVAQRNVLAHEYGDIEHFRIWKVVTAHIPSLIAQLEPLIPPPPPAID</sequence>
<organism evidence="6 7">
    <name type="scientific">Nitrospira moscoviensis</name>
    <dbReference type="NCBI Taxonomy" id="42253"/>
    <lineage>
        <taxon>Bacteria</taxon>
        <taxon>Pseudomonadati</taxon>
        <taxon>Nitrospirota</taxon>
        <taxon>Nitrospiria</taxon>
        <taxon>Nitrospirales</taxon>
        <taxon>Nitrospiraceae</taxon>
        <taxon>Nitrospira</taxon>
    </lineage>
</organism>
<evidence type="ECO:0000256" key="2">
    <source>
        <dbReference type="ARBA" id="ARBA00022649"/>
    </source>
</evidence>
<evidence type="ECO:0008006" key="8">
    <source>
        <dbReference type="Google" id="ProtNLM"/>
    </source>
</evidence>
<keyword evidence="4" id="KW-0547">Nucleotide-binding</keyword>
<keyword evidence="1" id="KW-0597">Phosphoprotein</keyword>
<dbReference type="EMBL" id="CP011801">
    <property type="protein sequence ID" value="ALA60252.1"/>
    <property type="molecule type" value="Genomic_DNA"/>
</dbReference>
<dbReference type="PANTHER" id="PTHR34139:SF1">
    <property type="entry name" value="RNASE MJ1380-RELATED"/>
    <property type="match status" value="1"/>
</dbReference>
<dbReference type="KEGG" id="nmv:NITMOv2_3865"/>
<protein>
    <recommendedName>
        <fullName evidence="8">DUF86 domain-containing protein</fullName>
    </recommendedName>
</protein>
<dbReference type="STRING" id="42253.NITMOv2_3865"/>
<keyword evidence="2" id="KW-1277">Toxin-antitoxin system</keyword>
<dbReference type="RefSeq" id="WP_053381134.1">
    <property type="nucleotide sequence ID" value="NZ_CP011801.1"/>
</dbReference>
<accession>A0A0K2GI01</accession>
<dbReference type="AlphaFoldDB" id="A0A0K2GI01"/>
<evidence type="ECO:0000313" key="6">
    <source>
        <dbReference type="EMBL" id="ALA60252.1"/>
    </source>
</evidence>
<dbReference type="OrthoDB" id="9810538at2"/>
<keyword evidence="5" id="KW-0378">Hydrolase</keyword>
<gene>
    <name evidence="6" type="ORF">NITMOv2_3865</name>
</gene>
<dbReference type="PANTHER" id="PTHR34139">
    <property type="entry name" value="UPF0331 PROTEIN MJ0127"/>
    <property type="match status" value="1"/>
</dbReference>
<evidence type="ECO:0000256" key="3">
    <source>
        <dbReference type="ARBA" id="ARBA00022722"/>
    </source>
</evidence>
<keyword evidence="7" id="KW-1185">Reference proteome</keyword>
<evidence type="ECO:0000256" key="4">
    <source>
        <dbReference type="ARBA" id="ARBA00022741"/>
    </source>
</evidence>
<dbReference type="GO" id="GO:0004540">
    <property type="term" value="F:RNA nuclease activity"/>
    <property type="evidence" value="ECO:0007669"/>
    <property type="project" value="InterPro"/>
</dbReference>
<proteinExistence type="predicted"/>
<reference evidence="6 7" key="1">
    <citation type="journal article" date="2015" name="Proc. Natl. Acad. Sci. U.S.A.">
        <title>Expanded metabolic versatility of ubiquitous nitrite-oxidizing bacteria from the genus Nitrospira.</title>
        <authorList>
            <person name="Koch H."/>
            <person name="Lucker S."/>
            <person name="Albertsen M."/>
            <person name="Kitzinger K."/>
            <person name="Herbold C."/>
            <person name="Spieck E."/>
            <person name="Nielsen P.H."/>
            <person name="Wagner M."/>
            <person name="Daims H."/>
        </authorList>
    </citation>
    <scope>NUCLEOTIDE SEQUENCE [LARGE SCALE GENOMIC DNA]</scope>
    <source>
        <strain evidence="6 7">NSP M-1</strain>
    </source>
</reference>
<keyword evidence="3" id="KW-0540">Nuclease</keyword>
<dbReference type="Pfam" id="PF01934">
    <property type="entry name" value="HepT-like"/>
    <property type="match status" value="1"/>
</dbReference>
<name>A0A0K2GI01_NITMO</name>
<dbReference type="PATRIC" id="fig|42253.5.peg.3809"/>
<dbReference type="GO" id="GO:0000166">
    <property type="term" value="F:nucleotide binding"/>
    <property type="evidence" value="ECO:0007669"/>
    <property type="project" value="UniProtKB-KW"/>
</dbReference>
<evidence type="ECO:0000256" key="1">
    <source>
        <dbReference type="ARBA" id="ARBA00022553"/>
    </source>
</evidence>
<dbReference type="GO" id="GO:0016787">
    <property type="term" value="F:hydrolase activity"/>
    <property type="evidence" value="ECO:0007669"/>
    <property type="project" value="UniProtKB-KW"/>
</dbReference>
<dbReference type="InterPro" id="IPR051813">
    <property type="entry name" value="HepT_RNase_toxin"/>
</dbReference>
<dbReference type="Proteomes" id="UP000069205">
    <property type="component" value="Chromosome"/>
</dbReference>